<name>A0A0N4WRS1_HAEPC</name>
<dbReference type="OMA" id="IWKSCVD"/>
<protein>
    <submittedName>
        <fullName evidence="4">Alpha-and gamma-adaptin-binding protein p34</fullName>
    </submittedName>
</protein>
<organism evidence="4">
    <name type="scientific">Haemonchus placei</name>
    <name type="common">Barber's pole worm</name>
    <dbReference type="NCBI Taxonomy" id="6290"/>
    <lineage>
        <taxon>Eukaryota</taxon>
        <taxon>Metazoa</taxon>
        <taxon>Ecdysozoa</taxon>
        <taxon>Nematoda</taxon>
        <taxon>Chromadorea</taxon>
        <taxon>Rhabditida</taxon>
        <taxon>Rhabditina</taxon>
        <taxon>Rhabditomorpha</taxon>
        <taxon>Strongyloidea</taxon>
        <taxon>Trichostrongylidae</taxon>
        <taxon>Haemonchus</taxon>
    </lineage>
</organism>
<dbReference type="EMBL" id="UZAF01018479">
    <property type="protein sequence ID" value="VDO52147.1"/>
    <property type="molecule type" value="Genomic_DNA"/>
</dbReference>
<sequence>MKIIWKSCVDKAKLAVMLTFEKISSGVSFQEVAEMYNAVLVNADVNVYLSPENEEFAELMKGFQRATDTASFASDLLSSVTASITQSDSGESLGGWSSSVFSSMGPELVYLCHESGVLKVNADVNVYLSPENEEFAELMKGFQRATDTASFASDLLSSVTASITQSDSGESLGGWSSSSLTDDPDEVDIDVEIDKALQEGHAFDEASAECAEEQDPLLPKATTEENTRKPKQRLTLKEVAKEVLHEVSLIFSEGDKE</sequence>
<proteinExistence type="predicted"/>
<evidence type="ECO:0000313" key="2">
    <source>
        <dbReference type="EMBL" id="VDO52147.1"/>
    </source>
</evidence>
<accession>A0A0N4WRS1</accession>
<gene>
    <name evidence="2" type="ORF">HPLM_LOCUS14193</name>
</gene>
<reference evidence="4" key="1">
    <citation type="submission" date="2017-02" db="UniProtKB">
        <authorList>
            <consortium name="WormBaseParasite"/>
        </authorList>
    </citation>
    <scope>IDENTIFICATION</scope>
</reference>
<reference evidence="2 3" key="2">
    <citation type="submission" date="2018-11" db="EMBL/GenBank/DDBJ databases">
        <authorList>
            <consortium name="Pathogen Informatics"/>
        </authorList>
    </citation>
    <scope>NUCLEOTIDE SEQUENCE [LARGE SCALE GENOMIC DNA]</scope>
    <source>
        <strain evidence="2 3">MHpl1</strain>
    </source>
</reference>
<feature type="region of interest" description="Disordered" evidence="1">
    <location>
        <begin position="204"/>
        <end position="233"/>
    </location>
</feature>
<dbReference type="Proteomes" id="UP000268014">
    <property type="component" value="Unassembled WGS sequence"/>
</dbReference>
<dbReference type="OrthoDB" id="5868281at2759"/>
<evidence type="ECO:0000313" key="4">
    <source>
        <dbReference type="WBParaSite" id="HPLM_0001420101-mRNA-1"/>
    </source>
</evidence>
<evidence type="ECO:0000313" key="3">
    <source>
        <dbReference type="Proteomes" id="UP000268014"/>
    </source>
</evidence>
<dbReference type="WBParaSite" id="HPLM_0001420101-mRNA-1">
    <property type="protein sequence ID" value="HPLM_0001420101-mRNA-1"/>
    <property type="gene ID" value="HPLM_0001420101"/>
</dbReference>
<feature type="region of interest" description="Disordered" evidence="1">
    <location>
        <begin position="165"/>
        <end position="185"/>
    </location>
</feature>
<evidence type="ECO:0000256" key="1">
    <source>
        <dbReference type="SAM" id="MobiDB-lite"/>
    </source>
</evidence>
<feature type="compositionally biased region" description="Acidic residues" evidence="1">
    <location>
        <begin position="206"/>
        <end position="215"/>
    </location>
</feature>
<dbReference type="AlphaFoldDB" id="A0A0N4WRS1"/>
<keyword evidence="3" id="KW-1185">Reference proteome</keyword>
<feature type="compositionally biased region" description="Low complexity" evidence="1">
    <location>
        <begin position="166"/>
        <end position="179"/>
    </location>
</feature>